<keyword evidence="4" id="KW-1278">Translocase</keyword>
<evidence type="ECO:0000256" key="1">
    <source>
        <dbReference type="ARBA" id="ARBA00004370"/>
    </source>
</evidence>
<dbReference type="PRINTS" id="PR00120">
    <property type="entry name" value="HATPASE"/>
</dbReference>
<evidence type="ECO:0000313" key="10">
    <source>
        <dbReference type="Proteomes" id="UP000315534"/>
    </source>
</evidence>
<feature type="domain" description="P-type ATPase A" evidence="8">
    <location>
        <begin position="141"/>
        <end position="240"/>
    </location>
</feature>
<feature type="transmembrane region" description="Helical" evidence="7">
    <location>
        <begin position="57"/>
        <end position="78"/>
    </location>
</feature>
<dbReference type="InterPro" id="IPR051014">
    <property type="entry name" value="Cation_Transport_ATPase_IB"/>
</dbReference>
<keyword evidence="7" id="KW-0547">Nucleotide-binding</keyword>
<evidence type="ECO:0000313" key="9">
    <source>
        <dbReference type="EMBL" id="TET79618.1"/>
    </source>
</evidence>
<evidence type="ECO:0000256" key="7">
    <source>
        <dbReference type="RuleBase" id="RU362081"/>
    </source>
</evidence>
<organism evidence="9 10">
    <name type="scientific">candidate division TA06 bacterium</name>
    <dbReference type="NCBI Taxonomy" id="2250710"/>
    <lineage>
        <taxon>Bacteria</taxon>
        <taxon>Bacteria division TA06</taxon>
    </lineage>
</organism>
<dbReference type="Gene3D" id="3.40.1110.10">
    <property type="entry name" value="Calcium-transporting ATPase, cytoplasmic domain N"/>
    <property type="match status" value="1"/>
</dbReference>
<dbReference type="InterPro" id="IPR036412">
    <property type="entry name" value="HAD-like_sf"/>
</dbReference>
<proteinExistence type="inferred from homology"/>
<dbReference type="SFLD" id="SFLDG00002">
    <property type="entry name" value="C1.7:_P-type_atpase_like"/>
    <property type="match status" value="1"/>
</dbReference>
<name>A0A523XJZ8_UNCT6</name>
<dbReference type="InterPro" id="IPR027256">
    <property type="entry name" value="P-typ_ATPase_IB"/>
</dbReference>
<dbReference type="NCBIfam" id="TIGR01494">
    <property type="entry name" value="ATPase_P-type"/>
    <property type="match status" value="1"/>
</dbReference>
<dbReference type="InterPro" id="IPR023214">
    <property type="entry name" value="HAD_sf"/>
</dbReference>
<reference evidence="9 10" key="1">
    <citation type="submission" date="2019-03" db="EMBL/GenBank/DDBJ databases">
        <title>Metabolic potential of uncultured bacteria and archaea associated with petroleum seepage in deep-sea sediments.</title>
        <authorList>
            <person name="Dong X."/>
            <person name="Hubert C."/>
        </authorList>
    </citation>
    <scope>NUCLEOTIDE SEQUENCE [LARGE SCALE GENOMIC DNA]</scope>
    <source>
        <strain evidence="9">E29_bin36</strain>
    </source>
</reference>
<sequence length="659" mass="69439">MMSTKMDNTADIESVGPCLTCSGRRTLEARLIGALFGGGLLGVSWLYAQLVPDQGDIASVIALFASLCVSVPVIVIALRGFLKVQPTYVPEQVVALACLAAIASGRYEVATLVPLFMLLGHILEEHSIQGAQAAIGGLTKLTAKTATVLSEEGEQQVSVEELKVGDTIIVKAGDSLPADGMVREGVSSVDESLITGESVPRDVNKGCQVYAGSSNVSGRLIVEVTEVGGETALGRIVGLLHAAQRSKPPIVKITERYAIHYLPLVLMIAAGVLLLTGEMNRAITVLIVSCPCAFVLSSPSAMIAALAVASRFGILIKNAKFLEKMVEVDTLIFDKTGTVSLGELDVLQIKSLNGLGENRILELAANAAGASQHPLSRAICREAASRGMGRDLSLEVKEIPGQGLIMSTGGDITRVGKREWLESCGDKVSTNIKHSGPVVWVATGGEAVGAILLADKPRPEVKEAIAQMKSLGVSHFTMLTGDRREVAESMARELGVGKVYSELLPEEKLDAVRKEKEDNRTVMVVGDGINDALALAAADVGVAMGAMGCDVAIKSADLALMHNDLRHLATAIRLSRETRRTINLNIFVGAGFSVLMLALAASGIIQPLAGALLHNVGAVFVVFNSARILKFTSRGGCEYADQSAYTCSSRCKTGECEHC</sequence>
<accession>A0A523XJZ8</accession>
<dbReference type="InterPro" id="IPR008250">
    <property type="entry name" value="ATPase_P-typ_transduc_dom_A_sf"/>
</dbReference>
<protein>
    <submittedName>
        <fullName evidence="9">Cation-translocating P-type ATPase</fullName>
    </submittedName>
</protein>
<evidence type="ECO:0000259" key="8">
    <source>
        <dbReference type="Pfam" id="PF00122"/>
    </source>
</evidence>
<dbReference type="SFLD" id="SFLDF00027">
    <property type="entry name" value="p-type_atpase"/>
    <property type="match status" value="1"/>
</dbReference>
<keyword evidence="7" id="KW-1003">Cell membrane</keyword>
<dbReference type="GO" id="GO:0046872">
    <property type="term" value="F:metal ion binding"/>
    <property type="evidence" value="ECO:0007669"/>
    <property type="project" value="UniProtKB-KW"/>
</dbReference>
<dbReference type="NCBIfam" id="TIGR01511">
    <property type="entry name" value="ATPase-IB1_Cu"/>
    <property type="match status" value="1"/>
</dbReference>
<feature type="transmembrane region" description="Helical" evidence="7">
    <location>
        <begin position="611"/>
        <end position="629"/>
    </location>
</feature>
<comment type="caution">
    <text evidence="9">The sequence shown here is derived from an EMBL/GenBank/DDBJ whole genome shotgun (WGS) entry which is preliminary data.</text>
</comment>
<dbReference type="PRINTS" id="PR00119">
    <property type="entry name" value="CATATPASE"/>
</dbReference>
<keyword evidence="5 7" id="KW-1133">Transmembrane helix</keyword>
<keyword evidence="6 7" id="KW-0472">Membrane</keyword>
<comment type="subcellular location">
    <subcellularLocation>
        <location evidence="7">Cell membrane</location>
    </subcellularLocation>
    <subcellularLocation>
        <location evidence="1">Membrane</location>
    </subcellularLocation>
</comment>
<dbReference type="EMBL" id="SOIP01000407">
    <property type="protein sequence ID" value="TET79618.1"/>
    <property type="molecule type" value="Genomic_DNA"/>
</dbReference>
<dbReference type="SFLD" id="SFLDS00003">
    <property type="entry name" value="Haloacid_Dehalogenase"/>
    <property type="match status" value="1"/>
</dbReference>
<comment type="similarity">
    <text evidence="2 7">Belongs to the cation transport ATPase (P-type) (TC 3.A.3) family. Type IB subfamily.</text>
</comment>
<feature type="transmembrane region" description="Helical" evidence="7">
    <location>
        <begin position="282"/>
        <end position="308"/>
    </location>
</feature>
<keyword evidence="7" id="KW-0067">ATP-binding</keyword>
<dbReference type="GO" id="GO:0005524">
    <property type="term" value="F:ATP binding"/>
    <property type="evidence" value="ECO:0007669"/>
    <property type="project" value="UniProtKB-UniRule"/>
</dbReference>
<dbReference type="Pfam" id="PF00702">
    <property type="entry name" value="Hydrolase"/>
    <property type="match status" value="1"/>
</dbReference>
<dbReference type="Proteomes" id="UP000315534">
    <property type="component" value="Unassembled WGS sequence"/>
</dbReference>
<feature type="transmembrane region" description="Helical" evidence="7">
    <location>
        <begin position="257"/>
        <end position="276"/>
    </location>
</feature>
<feature type="transmembrane region" description="Helical" evidence="7">
    <location>
        <begin position="582"/>
        <end position="605"/>
    </location>
</feature>
<dbReference type="SUPFAM" id="SSF81653">
    <property type="entry name" value="Calcium ATPase, transduction domain A"/>
    <property type="match status" value="1"/>
</dbReference>
<feature type="transmembrane region" description="Helical" evidence="7">
    <location>
        <begin position="31"/>
        <end position="51"/>
    </location>
</feature>
<evidence type="ECO:0000256" key="2">
    <source>
        <dbReference type="ARBA" id="ARBA00006024"/>
    </source>
</evidence>
<gene>
    <name evidence="9" type="ORF">E3J38_06960</name>
</gene>
<evidence type="ECO:0000256" key="3">
    <source>
        <dbReference type="ARBA" id="ARBA00022692"/>
    </source>
</evidence>
<dbReference type="GO" id="GO:0015086">
    <property type="term" value="F:cadmium ion transmembrane transporter activity"/>
    <property type="evidence" value="ECO:0007669"/>
    <property type="project" value="TreeGrafter"/>
</dbReference>
<dbReference type="InterPro" id="IPR059000">
    <property type="entry name" value="ATPase_P-type_domA"/>
</dbReference>
<dbReference type="SUPFAM" id="SSF56784">
    <property type="entry name" value="HAD-like"/>
    <property type="match status" value="1"/>
</dbReference>
<dbReference type="Gene3D" id="2.70.150.10">
    <property type="entry name" value="Calcium-transporting ATPase, cytoplasmic transduction domain A"/>
    <property type="match status" value="1"/>
</dbReference>
<dbReference type="AlphaFoldDB" id="A0A523XJZ8"/>
<dbReference type="PANTHER" id="PTHR48085">
    <property type="entry name" value="CADMIUM/ZINC-TRANSPORTING ATPASE HMA2-RELATED"/>
    <property type="match status" value="1"/>
</dbReference>
<dbReference type="Gene3D" id="3.40.50.1000">
    <property type="entry name" value="HAD superfamily/HAD-like"/>
    <property type="match status" value="1"/>
</dbReference>
<dbReference type="PANTHER" id="PTHR48085:SF5">
    <property type="entry name" value="CADMIUM_ZINC-TRANSPORTING ATPASE HMA4-RELATED"/>
    <property type="match status" value="1"/>
</dbReference>
<dbReference type="FunFam" id="2.70.150.10:FF:000002">
    <property type="entry name" value="Copper-transporting ATPase 1, putative"/>
    <property type="match status" value="1"/>
</dbReference>
<evidence type="ECO:0000256" key="4">
    <source>
        <dbReference type="ARBA" id="ARBA00022967"/>
    </source>
</evidence>
<dbReference type="InterPro" id="IPR001757">
    <property type="entry name" value="P_typ_ATPase"/>
</dbReference>
<dbReference type="GO" id="GO:0019829">
    <property type="term" value="F:ATPase-coupled monoatomic cation transmembrane transporter activity"/>
    <property type="evidence" value="ECO:0007669"/>
    <property type="project" value="InterPro"/>
</dbReference>
<evidence type="ECO:0000256" key="5">
    <source>
        <dbReference type="ARBA" id="ARBA00022989"/>
    </source>
</evidence>
<dbReference type="GO" id="GO:0005886">
    <property type="term" value="C:plasma membrane"/>
    <property type="evidence" value="ECO:0007669"/>
    <property type="project" value="UniProtKB-SubCell"/>
</dbReference>
<evidence type="ECO:0000256" key="6">
    <source>
        <dbReference type="ARBA" id="ARBA00023136"/>
    </source>
</evidence>
<dbReference type="GO" id="GO:0016887">
    <property type="term" value="F:ATP hydrolysis activity"/>
    <property type="evidence" value="ECO:0007669"/>
    <property type="project" value="InterPro"/>
</dbReference>
<keyword evidence="3 7" id="KW-0812">Transmembrane</keyword>
<dbReference type="NCBIfam" id="TIGR01525">
    <property type="entry name" value="ATPase-IB_hvy"/>
    <property type="match status" value="1"/>
</dbReference>
<keyword evidence="7" id="KW-0479">Metal-binding</keyword>
<dbReference type="InterPro" id="IPR044492">
    <property type="entry name" value="P_typ_ATPase_HD_dom"/>
</dbReference>
<dbReference type="Pfam" id="PF00122">
    <property type="entry name" value="E1-E2_ATPase"/>
    <property type="match status" value="1"/>
</dbReference>
<dbReference type="InterPro" id="IPR023299">
    <property type="entry name" value="ATPase_P-typ_cyto_dom_N"/>
</dbReference>